<evidence type="ECO:0000313" key="2">
    <source>
        <dbReference type="Proteomes" id="UP000627166"/>
    </source>
</evidence>
<protein>
    <submittedName>
        <fullName evidence="1">Rha family transcriptional regulator</fullName>
    </submittedName>
</protein>
<accession>A0ABR8YRC0</accession>
<dbReference type="Proteomes" id="UP000627166">
    <property type="component" value="Unassembled WGS sequence"/>
</dbReference>
<dbReference type="Pfam" id="PF09669">
    <property type="entry name" value="Phage_pRha"/>
    <property type="match status" value="1"/>
</dbReference>
<gene>
    <name evidence="1" type="ORF">H9637_07005</name>
</gene>
<dbReference type="NCBIfam" id="TIGR02681">
    <property type="entry name" value="phage_pRha"/>
    <property type="match status" value="1"/>
</dbReference>
<proteinExistence type="predicted"/>
<dbReference type="RefSeq" id="WP_191739757.1">
    <property type="nucleotide sequence ID" value="NZ_JACSQB010000048.1"/>
</dbReference>
<dbReference type="EMBL" id="JACSQB010000048">
    <property type="protein sequence ID" value="MBD8046792.1"/>
    <property type="molecule type" value="Genomic_DNA"/>
</dbReference>
<name>A0ABR8YRC0_9CLOT</name>
<sequence length="206" mass="23867">MEKVNLIIQNGQPVVSSRKIAEDFDKEHKNVVRAIEDKIESLTAQNCTVQKLFILSTFNHRGNEYKEYLLTRDGFSFLVMGFTGTKADIWKLKYIEAFNKMEKTLRRGNPSLTIKEVVQMIKETRSIMKEQGSSPNEIAIVVKDICEQFNVKLPNCFIKPEKTTLNDVYDMIDFIFELPKNKRNNSTYDDYVVARTVNLNLLNRGD</sequence>
<reference evidence="1 2" key="1">
    <citation type="submission" date="2020-08" db="EMBL/GenBank/DDBJ databases">
        <title>A Genomic Blueprint of the Chicken Gut Microbiome.</title>
        <authorList>
            <person name="Gilroy R."/>
            <person name="Ravi A."/>
            <person name="Getino M."/>
            <person name="Pursley I."/>
            <person name="Horton D.L."/>
            <person name="Alikhan N.-F."/>
            <person name="Baker D."/>
            <person name="Gharbi K."/>
            <person name="Hall N."/>
            <person name="Watson M."/>
            <person name="Adriaenssens E.M."/>
            <person name="Foster-Nyarko E."/>
            <person name="Jarju S."/>
            <person name="Secka A."/>
            <person name="Antonio M."/>
            <person name="Oren A."/>
            <person name="Chaudhuri R."/>
            <person name="La Ragione R.M."/>
            <person name="Hildebrand F."/>
            <person name="Pallen M.J."/>
        </authorList>
    </citation>
    <scope>NUCLEOTIDE SEQUENCE [LARGE SCALE GENOMIC DNA]</scope>
    <source>
        <strain evidence="1 2">N37</strain>
    </source>
</reference>
<organism evidence="1 2">
    <name type="scientific">Clostridium faecium</name>
    <dbReference type="NCBI Taxonomy" id="2762223"/>
    <lineage>
        <taxon>Bacteria</taxon>
        <taxon>Bacillati</taxon>
        <taxon>Bacillota</taxon>
        <taxon>Clostridia</taxon>
        <taxon>Eubacteriales</taxon>
        <taxon>Clostridiaceae</taxon>
        <taxon>Clostridium</taxon>
    </lineage>
</organism>
<comment type="caution">
    <text evidence="1">The sequence shown here is derived from an EMBL/GenBank/DDBJ whole genome shotgun (WGS) entry which is preliminary data.</text>
</comment>
<keyword evidence="2" id="KW-1185">Reference proteome</keyword>
<dbReference type="InterPro" id="IPR014054">
    <property type="entry name" value="Phage_regulatory_Rha"/>
</dbReference>
<evidence type="ECO:0000313" key="1">
    <source>
        <dbReference type="EMBL" id="MBD8046792.1"/>
    </source>
</evidence>